<feature type="region of interest" description="Disordered" evidence="1">
    <location>
        <begin position="1"/>
        <end position="21"/>
    </location>
</feature>
<dbReference type="Proteomes" id="UP000784294">
    <property type="component" value="Unassembled WGS sequence"/>
</dbReference>
<reference evidence="2" key="1">
    <citation type="submission" date="2018-11" db="EMBL/GenBank/DDBJ databases">
        <authorList>
            <consortium name="Pathogen Informatics"/>
        </authorList>
    </citation>
    <scope>NUCLEOTIDE SEQUENCE</scope>
</reference>
<evidence type="ECO:0000313" key="3">
    <source>
        <dbReference type="Proteomes" id="UP000784294"/>
    </source>
</evidence>
<protein>
    <submittedName>
        <fullName evidence="2">Uncharacterized protein</fullName>
    </submittedName>
</protein>
<comment type="caution">
    <text evidence="2">The sequence shown here is derived from an EMBL/GenBank/DDBJ whole genome shotgun (WGS) entry which is preliminary data.</text>
</comment>
<gene>
    <name evidence="2" type="ORF">PXEA_LOCUS8483</name>
</gene>
<accession>A0A448WLX0</accession>
<name>A0A448WLX0_9PLAT</name>
<evidence type="ECO:0000256" key="1">
    <source>
        <dbReference type="SAM" id="MobiDB-lite"/>
    </source>
</evidence>
<dbReference type="EMBL" id="CAAALY010023235">
    <property type="protein sequence ID" value="VEL15043.1"/>
    <property type="molecule type" value="Genomic_DNA"/>
</dbReference>
<sequence length="113" mass="13139">MDKLARMESHTRVQEKGRVHLISHGSNRMKSIWPGERDRWKDLCHVTVFSKHLQASSDLGVMTKEKEAEMKNGRKEKGKRMAEAAHVCTQKYRMAWSAGESGNRQGFHWKRCD</sequence>
<keyword evidence="3" id="KW-1185">Reference proteome</keyword>
<feature type="compositionally biased region" description="Basic and acidic residues" evidence="1">
    <location>
        <begin position="1"/>
        <end position="18"/>
    </location>
</feature>
<proteinExistence type="predicted"/>
<evidence type="ECO:0000313" key="2">
    <source>
        <dbReference type="EMBL" id="VEL15043.1"/>
    </source>
</evidence>
<organism evidence="2 3">
    <name type="scientific">Protopolystoma xenopodis</name>
    <dbReference type="NCBI Taxonomy" id="117903"/>
    <lineage>
        <taxon>Eukaryota</taxon>
        <taxon>Metazoa</taxon>
        <taxon>Spiralia</taxon>
        <taxon>Lophotrochozoa</taxon>
        <taxon>Platyhelminthes</taxon>
        <taxon>Monogenea</taxon>
        <taxon>Polyopisthocotylea</taxon>
        <taxon>Polystomatidea</taxon>
        <taxon>Polystomatidae</taxon>
        <taxon>Protopolystoma</taxon>
    </lineage>
</organism>
<dbReference type="AlphaFoldDB" id="A0A448WLX0"/>